<dbReference type="Proteomes" id="UP000269097">
    <property type="component" value="Chromosome"/>
</dbReference>
<organism evidence="2 3">
    <name type="scientific">Cohnella candidum</name>
    <dbReference type="NCBI Taxonomy" id="2674991"/>
    <lineage>
        <taxon>Bacteria</taxon>
        <taxon>Bacillati</taxon>
        <taxon>Bacillota</taxon>
        <taxon>Bacilli</taxon>
        <taxon>Bacillales</taxon>
        <taxon>Paenibacillaceae</taxon>
        <taxon>Cohnella</taxon>
    </lineage>
</organism>
<sequence>MSDINNQLVEFIDTIYLPVLDRQESIQWFQEKLGLTWNGYCFNLGSGPVIFLVPVKNKEDVKLSYLTDEWEGTDYEMQLVTFRSKNIEETHRKLQERGVNVSEVKVYDGNRKNFRFYDLNGNRFDVWSGWL</sequence>
<reference evidence="2 3" key="1">
    <citation type="submission" date="2018-10" db="EMBL/GenBank/DDBJ databases">
        <title>Genome Sequence of Cohnella sp.</title>
        <authorList>
            <person name="Srinivasan S."/>
            <person name="Kim M.K."/>
        </authorList>
    </citation>
    <scope>NUCLEOTIDE SEQUENCE [LARGE SCALE GENOMIC DNA]</scope>
    <source>
        <strain evidence="2 3">18JY8-7</strain>
    </source>
</reference>
<evidence type="ECO:0000313" key="2">
    <source>
        <dbReference type="EMBL" id="AYQ72486.1"/>
    </source>
</evidence>
<evidence type="ECO:0000313" key="3">
    <source>
        <dbReference type="Proteomes" id="UP000269097"/>
    </source>
</evidence>
<dbReference type="InterPro" id="IPR029068">
    <property type="entry name" value="Glyas_Bleomycin-R_OHBP_Dase"/>
</dbReference>
<protein>
    <submittedName>
        <fullName evidence="2">VOC family protein</fullName>
    </submittedName>
</protein>
<gene>
    <name evidence="2" type="ORF">EAV92_07850</name>
</gene>
<dbReference type="PROSITE" id="PS51819">
    <property type="entry name" value="VOC"/>
    <property type="match status" value="1"/>
</dbReference>
<accession>A0A3G3JW83</accession>
<keyword evidence="3" id="KW-1185">Reference proteome</keyword>
<dbReference type="KEGG" id="coh:EAV92_07850"/>
<dbReference type="Gene3D" id="3.10.180.10">
    <property type="entry name" value="2,3-Dihydroxybiphenyl 1,2-Dioxygenase, domain 1"/>
    <property type="match status" value="1"/>
</dbReference>
<dbReference type="InterPro" id="IPR037523">
    <property type="entry name" value="VOC_core"/>
</dbReference>
<proteinExistence type="predicted"/>
<dbReference type="SUPFAM" id="SSF54593">
    <property type="entry name" value="Glyoxalase/Bleomycin resistance protein/Dihydroxybiphenyl dioxygenase"/>
    <property type="match status" value="1"/>
</dbReference>
<name>A0A3G3JW83_9BACL</name>
<dbReference type="CDD" id="cd06587">
    <property type="entry name" value="VOC"/>
    <property type="match status" value="1"/>
</dbReference>
<evidence type="ECO:0000259" key="1">
    <source>
        <dbReference type="PROSITE" id="PS51819"/>
    </source>
</evidence>
<dbReference type="EMBL" id="CP033433">
    <property type="protein sequence ID" value="AYQ72486.1"/>
    <property type="molecule type" value="Genomic_DNA"/>
</dbReference>
<dbReference type="AlphaFoldDB" id="A0A3G3JW83"/>
<dbReference type="Pfam" id="PF00903">
    <property type="entry name" value="Glyoxalase"/>
    <property type="match status" value="1"/>
</dbReference>
<dbReference type="RefSeq" id="WP_123040546.1">
    <property type="nucleotide sequence ID" value="NZ_CP033433.1"/>
</dbReference>
<feature type="domain" description="VOC" evidence="1">
    <location>
        <begin position="11"/>
        <end position="129"/>
    </location>
</feature>
<dbReference type="InterPro" id="IPR004360">
    <property type="entry name" value="Glyas_Fos-R_dOase_dom"/>
</dbReference>